<organism evidence="1">
    <name type="scientific">Arundo donax</name>
    <name type="common">Giant reed</name>
    <name type="synonym">Donax arundinaceus</name>
    <dbReference type="NCBI Taxonomy" id="35708"/>
    <lineage>
        <taxon>Eukaryota</taxon>
        <taxon>Viridiplantae</taxon>
        <taxon>Streptophyta</taxon>
        <taxon>Embryophyta</taxon>
        <taxon>Tracheophyta</taxon>
        <taxon>Spermatophyta</taxon>
        <taxon>Magnoliopsida</taxon>
        <taxon>Liliopsida</taxon>
        <taxon>Poales</taxon>
        <taxon>Poaceae</taxon>
        <taxon>PACMAD clade</taxon>
        <taxon>Arundinoideae</taxon>
        <taxon>Arundineae</taxon>
        <taxon>Arundo</taxon>
    </lineage>
</organism>
<dbReference type="AlphaFoldDB" id="A0A0A9HT00"/>
<protein>
    <submittedName>
        <fullName evidence="1">Uncharacterized protein</fullName>
    </submittedName>
</protein>
<name>A0A0A9HT00_ARUDO</name>
<dbReference type="EMBL" id="GBRH01158942">
    <property type="protein sequence ID" value="JAE38954.1"/>
    <property type="molecule type" value="Transcribed_RNA"/>
</dbReference>
<proteinExistence type="predicted"/>
<reference evidence="1" key="1">
    <citation type="submission" date="2014-09" db="EMBL/GenBank/DDBJ databases">
        <authorList>
            <person name="Magalhaes I.L.F."/>
            <person name="Oliveira U."/>
            <person name="Santos F.R."/>
            <person name="Vidigal T.H.D.A."/>
            <person name="Brescovit A.D."/>
            <person name="Santos A.J."/>
        </authorList>
    </citation>
    <scope>NUCLEOTIDE SEQUENCE</scope>
    <source>
        <tissue evidence="1">Shoot tissue taken approximately 20 cm above the soil surface</tissue>
    </source>
</reference>
<evidence type="ECO:0000313" key="1">
    <source>
        <dbReference type="EMBL" id="JAE38954.1"/>
    </source>
</evidence>
<sequence length="45" mass="4977">MPMHHIFRSHVAKCSSNTSGKMSNVLSKGPSKAKICYFGLQLIIQ</sequence>
<accession>A0A0A9HT00</accession>
<reference evidence="1" key="2">
    <citation type="journal article" date="2015" name="Data Brief">
        <title>Shoot transcriptome of the giant reed, Arundo donax.</title>
        <authorList>
            <person name="Barrero R.A."/>
            <person name="Guerrero F.D."/>
            <person name="Moolhuijzen P."/>
            <person name="Goolsby J.A."/>
            <person name="Tidwell J."/>
            <person name="Bellgard S.E."/>
            <person name="Bellgard M.I."/>
        </authorList>
    </citation>
    <scope>NUCLEOTIDE SEQUENCE</scope>
    <source>
        <tissue evidence="1">Shoot tissue taken approximately 20 cm above the soil surface</tissue>
    </source>
</reference>